<evidence type="ECO:0000256" key="9">
    <source>
        <dbReference type="ARBA" id="ARBA00023065"/>
    </source>
</evidence>
<keyword evidence="11" id="KW-0997">Cell inner membrane</keyword>
<comment type="function">
    <text evidence="11">Part of the high-affinity ATP-driven potassium transport (or Kdp) system, which catalyzes the hydrolysis of ATP coupled with the electrogenic transport of potassium into the cytoplasm. This subunit acts as a catalytic chaperone that increases the ATP-binding affinity of the ATP-hydrolyzing subunit KdpB by the formation of a transient KdpB/KdpC/ATP ternary complex.</text>
</comment>
<keyword evidence="2 11" id="KW-1003">Cell membrane</keyword>
<evidence type="ECO:0000313" key="13">
    <source>
        <dbReference type="Proteomes" id="UP000001203"/>
    </source>
</evidence>
<comment type="similarity">
    <text evidence="11">Belongs to the KdpC family.</text>
</comment>
<evidence type="ECO:0000256" key="5">
    <source>
        <dbReference type="ARBA" id="ARBA00022741"/>
    </source>
</evidence>
<keyword evidence="1 11" id="KW-0813">Transport</keyword>
<dbReference type="OrthoDB" id="9809491at2"/>
<keyword evidence="5 11" id="KW-0547">Nucleotide-binding</keyword>
<dbReference type="NCBIfam" id="NF010607">
    <property type="entry name" value="PRK14003.1"/>
    <property type="match status" value="1"/>
</dbReference>
<gene>
    <name evidence="11 12" type="primary">kdpC</name>
    <name evidence="12" type="ordered locus">cce_3887</name>
</gene>
<dbReference type="eggNOG" id="COG2156">
    <property type="taxonomic scope" value="Bacteria"/>
</dbReference>
<evidence type="ECO:0000256" key="11">
    <source>
        <dbReference type="HAMAP-Rule" id="MF_00276"/>
    </source>
</evidence>
<evidence type="ECO:0000256" key="1">
    <source>
        <dbReference type="ARBA" id="ARBA00022448"/>
    </source>
</evidence>
<protein>
    <recommendedName>
        <fullName evidence="11">Potassium-transporting ATPase KdpC subunit</fullName>
    </recommendedName>
    <alternativeName>
        <fullName evidence="11">ATP phosphohydrolase [potassium-transporting] C chain</fullName>
    </alternativeName>
    <alternativeName>
        <fullName evidence="11">Potassium-binding and translocating subunit C</fullName>
    </alternativeName>
    <alternativeName>
        <fullName evidence="11">Potassium-translocating ATPase C chain</fullName>
    </alternativeName>
</protein>
<dbReference type="NCBIfam" id="NF001454">
    <property type="entry name" value="PRK00315.1"/>
    <property type="match status" value="1"/>
</dbReference>
<feature type="transmembrane region" description="Helical" evidence="11">
    <location>
        <begin position="12"/>
        <end position="35"/>
    </location>
</feature>
<reference evidence="12 13" key="1">
    <citation type="journal article" date="2008" name="Proc. Natl. Acad. Sci. U.S.A.">
        <title>The genome of Cyanothece 51142, a unicellular diazotrophic cyanobacterium important in the marine nitrogen cycle.</title>
        <authorList>
            <person name="Welsh E.A."/>
            <person name="Liberton M."/>
            <person name="Stoeckel J."/>
            <person name="Loh T."/>
            <person name="Elvitigala T."/>
            <person name="Wang C."/>
            <person name="Wollam A."/>
            <person name="Fulton R.S."/>
            <person name="Clifton S.W."/>
            <person name="Jacobs J.M."/>
            <person name="Aurora R."/>
            <person name="Ghosh B.K."/>
            <person name="Sherman L.A."/>
            <person name="Smith R.D."/>
            <person name="Wilson R.K."/>
            <person name="Pakrasi H.B."/>
        </authorList>
    </citation>
    <scope>NUCLEOTIDE SEQUENCE [LARGE SCALE GENOMIC DNA]</scope>
    <source>
        <strain evidence="13">ATCC 51142 / BH68</strain>
    </source>
</reference>
<keyword evidence="6 11" id="KW-0067">ATP-binding</keyword>
<dbReference type="GO" id="GO:0005886">
    <property type="term" value="C:plasma membrane"/>
    <property type="evidence" value="ECO:0007669"/>
    <property type="project" value="UniProtKB-SubCell"/>
</dbReference>
<name>B1WP56_CROS5</name>
<dbReference type="PANTHER" id="PTHR30042">
    <property type="entry name" value="POTASSIUM-TRANSPORTING ATPASE C CHAIN"/>
    <property type="match status" value="1"/>
</dbReference>
<evidence type="ECO:0000256" key="4">
    <source>
        <dbReference type="ARBA" id="ARBA00022692"/>
    </source>
</evidence>
<dbReference type="NCBIfam" id="TIGR00681">
    <property type="entry name" value="kdpC"/>
    <property type="match status" value="1"/>
</dbReference>
<evidence type="ECO:0000256" key="6">
    <source>
        <dbReference type="ARBA" id="ARBA00022840"/>
    </source>
</evidence>
<evidence type="ECO:0000313" key="12">
    <source>
        <dbReference type="EMBL" id="ACB53235.1"/>
    </source>
</evidence>
<dbReference type="HOGENOM" id="CLU_077094_1_0_3"/>
<dbReference type="AlphaFoldDB" id="B1WP56"/>
<dbReference type="GO" id="GO:0008556">
    <property type="term" value="F:P-type potassium transmembrane transporter activity"/>
    <property type="evidence" value="ECO:0007669"/>
    <property type="project" value="InterPro"/>
</dbReference>
<proteinExistence type="inferred from homology"/>
<sequence length="191" mass="21113">MIKEIITAIRSSVILWILTALIYPFFLIFIGQTVFPYQANGSLIKNNQNQIIGSALIGQTFTSERYFISRPSVINYSEGEDAKPTGLSGASNLAPSNPELIQRVEQTIFNLKQAQIEPTADLVYTSGSGLDPHITLESARLQIPRIAASRNLDVNQLEILIKKHTNKRFLSIFGEPGVNVLTLNLALDEIS</sequence>
<dbReference type="PANTHER" id="PTHR30042:SF2">
    <property type="entry name" value="POTASSIUM-TRANSPORTING ATPASE KDPC SUBUNIT"/>
    <property type="match status" value="1"/>
</dbReference>
<evidence type="ECO:0000256" key="7">
    <source>
        <dbReference type="ARBA" id="ARBA00022958"/>
    </source>
</evidence>
<comment type="subunit">
    <text evidence="11">The system is composed of three essential subunits: KdpA, KdpB and KdpC.</text>
</comment>
<evidence type="ECO:0000256" key="2">
    <source>
        <dbReference type="ARBA" id="ARBA00022475"/>
    </source>
</evidence>
<keyword evidence="7 11" id="KW-0630">Potassium</keyword>
<evidence type="ECO:0000256" key="10">
    <source>
        <dbReference type="ARBA" id="ARBA00023136"/>
    </source>
</evidence>
<organism evidence="12 13">
    <name type="scientific">Crocosphaera subtropica (strain ATCC 51142 / BH68)</name>
    <name type="common">Cyanothece sp. (strain ATCC 51142)</name>
    <dbReference type="NCBI Taxonomy" id="43989"/>
    <lineage>
        <taxon>Bacteria</taxon>
        <taxon>Bacillati</taxon>
        <taxon>Cyanobacteriota</taxon>
        <taxon>Cyanophyceae</taxon>
        <taxon>Oscillatoriophycideae</taxon>
        <taxon>Chroococcales</taxon>
        <taxon>Aphanothecaceae</taxon>
        <taxon>Crocosphaera</taxon>
        <taxon>Crocosphaera subtropica</taxon>
    </lineage>
</organism>
<keyword evidence="3 11" id="KW-0633">Potassium transport</keyword>
<dbReference type="Proteomes" id="UP000001203">
    <property type="component" value="Chromosome circular"/>
</dbReference>
<dbReference type="KEGG" id="cyt:cce_3887"/>
<keyword evidence="13" id="KW-1185">Reference proteome</keyword>
<dbReference type="HAMAP" id="MF_00276">
    <property type="entry name" value="KdpC"/>
    <property type="match status" value="1"/>
</dbReference>
<dbReference type="RefSeq" id="WP_009547276.1">
    <property type="nucleotide sequence ID" value="NC_010546.1"/>
</dbReference>
<accession>B1WP56</accession>
<comment type="subcellular location">
    <subcellularLocation>
        <location evidence="11">Cell inner membrane</location>
        <topology evidence="11">Single-pass membrane protein</topology>
    </subcellularLocation>
</comment>
<dbReference type="InterPro" id="IPR003820">
    <property type="entry name" value="KdpC"/>
</dbReference>
<evidence type="ECO:0000256" key="8">
    <source>
        <dbReference type="ARBA" id="ARBA00022989"/>
    </source>
</evidence>
<evidence type="ECO:0000256" key="3">
    <source>
        <dbReference type="ARBA" id="ARBA00022538"/>
    </source>
</evidence>
<keyword evidence="4 11" id="KW-0812">Transmembrane</keyword>
<dbReference type="EMBL" id="CP000806">
    <property type="protein sequence ID" value="ACB53235.1"/>
    <property type="molecule type" value="Genomic_DNA"/>
</dbReference>
<dbReference type="GO" id="GO:0005524">
    <property type="term" value="F:ATP binding"/>
    <property type="evidence" value="ECO:0007669"/>
    <property type="project" value="UniProtKB-UniRule"/>
</dbReference>
<dbReference type="PIRSF" id="PIRSF001296">
    <property type="entry name" value="K_ATPase_KdpC"/>
    <property type="match status" value="1"/>
</dbReference>
<keyword evidence="9 11" id="KW-0406">Ion transport</keyword>
<dbReference type="Pfam" id="PF02669">
    <property type="entry name" value="KdpC"/>
    <property type="match status" value="1"/>
</dbReference>
<keyword evidence="10 11" id="KW-0472">Membrane</keyword>
<keyword evidence="8 11" id="KW-1133">Transmembrane helix</keyword>
<dbReference type="STRING" id="43989.cce_3887"/>